<evidence type="ECO:0000256" key="1">
    <source>
        <dbReference type="SAM" id="SignalP"/>
    </source>
</evidence>
<protein>
    <submittedName>
        <fullName evidence="2">Uncharacterized protein</fullName>
    </submittedName>
</protein>
<feature type="chain" id="PRO_5046962537" evidence="1">
    <location>
        <begin position="24"/>
        <end position="247"/>
    </location>
</feature>
<sequence>MKAIAVFLKKTLMTLAAICSLFACDLDDAPDTLRPSNVLTKYVFPPEIVEQIFTEDVLEVTGSLEPFLDRIKRNGMKIYDGHNPPVVYNPYSSGELEGVQFRVKNDCIYDEKYPSYADSTFGDYLDQILILEKEKDVVEAIISYSSLSNDPKYPDRLDSGNGEGIATGEGDDFTVFYKVERGQFDKIFYQGIWIVSGTFTFGENLQPILSNVSKCLILLEKSSDPDQKMANVGTIRIFQDPAPIWQD</sequence>
<gene>
    <name evidence="2" type="ORF">GCM10009119_29070</name>
</gene>
<organism evidence="2 3">
    <name type="scientific">Algoriphagus jejuensis</name>
    <dbReference type="NCBI Taxonomy" id="419934"/>
    <lineage>
        <taxon>Bacteria</taxon>
        <taxon>Pseudomonadati</taxon>
        <taxon>Bacteroidota</taxon>
        <taxon>Cytophagia</taxon>
        <taxon>Cytophagales</taxon>
        <taxon>Cyclobacteriaceae</taxon>
        <taxon>Algoriphagus</taxon>
    </lineage>
</organism>
<feature type="signal peptide" evidence="1">
    <location>
        <begin position="1"/>
        <end position="23"/>
    </location>
</feature>
<comment type="caution">
    <text evidence="2">The sequence shown here is derived from an EMBL/GenBank/DDBJ whole genome shotgun (WGS) entry which is preliminary data.</text>
</comment>
<name>A0ABN1N2R3_9BACT</name>
<reference evidence="2 3" key="1">
    <citation type="journal article" date="2019" name="Int. J. Syst. Evol. Microbiol.">
        <title>The Global Catalogue of Microorganisms (GCM) 10K type strain sequencing project: providing services to taxonomists for standard genome sequencing and annotation.</title>
        <authorList>
            <consortium name="The Broad Institute Genomics Platform"/>
            <consortium name="The Broad Institute Genome Sequencing Center for Infectious Disease"/>
            <person name="Wu L."/>
            <person name="Ma J."/>
        </authorList>
    </citation>
    <scope>NUCLEOTIDE SEQUENCE [LARGE SCALE GENOMIC DNA]</scope>
    <source>
        <strain evidence="2 3">JCM 16112</strain>
    </source>
</reference>
<accession>A0ABN1N2R3</accession>
<dbReference type="RefSeq" id="WP_343852851.1">
    <property type="nucleotide sequence ID" value="NZ_BAAAFI010000037.1"/>
</dbReference>
<evidence type="ECO:0000313" key="3">
    <source>
        <dbReference type="Proteomes" id="UP001500469"/>
    </source>
</evidence>
<evidence type="ECO:0000313" key="2">
    <source>
        <dbReference type="EMBL" id="GAA0879937.1"/>
    </source>
</evidence>
<dbReference type="PROSITE" id="PS51257">
    <property type="entry name" value="PROKAR_LIPOPROTEIN"/>
    <property type="match status" value="1"/>
</dbReference>
<keyword evidence="3" id="KW-1185">Reference proteome</keyword>
<dbReference type="Proteomes" id="UP001500469">
    <property type="component" value="Unassembled WGS sequence"/>
</dbReference>
<dbReference type="EMBL" id="BAAAFI010000037">
    <property type="protein sequence ID" value="GAA0879937.1"/>
    <property type="molecule type" value="Genomic_DNA"/>
</dbReference>
<proteinExistence type="predicted"/>
<keyword evidence="1" id="KW-0732">Signal</keyword>